<evidence type="ECO:0000256" key="2">
    <source>
        <dbReference type="ARBA" id="ARBA00008107"/>
    </source>
</evidence>
<dbReference type="RefSeq" id="WP_146566095.1">
    <property type="nucleotide sequence ID" value="NZ_VOHL01000001.1"/>
</dbReference>
<dbReference type="OrthoDB" id="9814256at2"/>
<evidence type="ECO:0000256" key="5">
    <source>
        <dbReference type="ARBA" id="ARBA00022490"/>
    </source>
</evidence>
<accession>A0A5C5SFS6</accession>
<feature type="domain" description="PhoU" evidence="8">
    <location>
        <begin position="19"/>
        <end position="104"/>
    </location>
</feature>
<dbReference type="GO" id="GO:0006817">
    <property type="term" value="P:phosphate ion transport"/>
    <property type="evidence" value="ECO:0007669"/>
    <property type="project" value="UniProtKB-KW"/>
</dbReference>
<name>A0A5C5SFS6_9STRE</name>
<dbReference type="AlphaFoldDB" id="A0A5C5SFS6"/>
<dbReference type="EMBL" id="VOHL01000001">
    <property type="protein sequence ID" value="TWS98988.1"/>
    <property type="molecule type" value="Genomic_DNA"/>
</dbReference>
<dbReference type="Gene3D" id="1.20.58.220">
    <property type="entry name" value="Phosphate transport system protein phou homolog 2, domain 2"/>
    <property type="match status" value="2"/>
</dbReference>
<proteinExistence type="inferred from homology"/>
<keyword evidence="6 7" id="KW-0592">Phosphate transport</keyword>
<comment type="subunit">
    <text evidence="3 7">Homodimer.</text>
</comment>
<dbReference type="NCBIfam" id="TIGR02135">
    <property type="entry name" value="phoU_full"/>
    <property type="match status" value="1"/>
</dbReference>
<keyword evidence="10" id="KW-1185">Reference proteome</keyword>
<dbReference type="Pfam" id="PF01895">
    <property type="entry name" value="PhoU"/>
    <property type="match status" value="2"/>
</dbReference>
<dbReference type="PANTHER" id="PTHR42930">
    <property type="entry name" value="PHOSPHATE-SPECIFIC TRANSPORT SYSTEM ACCESSORY PROTEIN PHOU"/>
    <property type="match status" value="1"/>
</dbReference>
<dbReference type="GO" id="GO:0005737">
    <property type="term" value="C:cytoplasm"/>
    <property type="evidence" value="ECO:0007669"/>
    <property type="project" value="UniProtKB-SubCell"/>
</dbReference>
<dbReference type="SUPFAM" id="SSF109755">
    <property type="entry name" value="PhoU-like"/>
    <property type="match status" value="1"/>
</dbReference>
<dbReference type="FunFam" id="1.20.58.220:FF:000004">
    <property type="entry name" value="Phosphate-specific transport system accessory protein PhoU"/>
    <property type="match status" value="1"/>
</dbReference>
<dbReference type="PIRSF" id="PIRSF003107">
    <property type="entry name" value="PhoU"/>
    <property type="match status" value="1"/>
</dbReference>
<dbReference type="PANTHER" id="PTHR42930:SF3">
    <property type="entry name" value="PHOSPHATE-SPECIFIC TRANSPORT SYSTEM ACCESSORY PROTEIN PHOU"/>
    <property type="match status" value="1"/>
</dbReference>
<keyword evidence="4 7" id="KW-0813">Transport</keyword>
<dbReference type="GO" id="GO:0030643">
    <property type="term" value="P:intracellular phosphate ion homeostasis"/>
    <property type="evidence" value="ECO:0007669"/>
    <property type="project" value="InterPro"/>
</dbReference>
<comment type="similarity">
    <text evidence="2 7">Belongs to the PhoU family.</text>
</comment>
<protein>
    <recommendedName>
        <fullName evidence="7">Phosphate-specific transport system accessory protein PhoU</fullName>
    </recommendedName>
</protein>
<dbReference type="InterPro" id="IPR038078">
    <property type="entry name" value="PhoU-like_sf"/>
</dbReference>
<gene>
    <name evidence="9" type="primary">phoU</name>
    <name evidence="9" type="ORF">FRX57_01950</name>
</gene>
<feature type="domain" description="PhoU" evidence="8">
    <location>
        <begin position="122"/>
        <end position="207"/>
    </location>
</feature>
<evidence type="ECO:0000256" key="7">
    <source>
        <dbReference type="PIRNR" id="PIRNR003107"/>
    </source>
</evidence>
<evidence type="ECO:0000256" key="6">
    <source>
        <dbReference type="ARBA" id="ARBA00022592"/>
    </source>
</evidence>
<comment type="subcellular location">
    <subcellularLocation>
        <location evidence="1 7">Cytoplasm</location>
    </subcellularLocation>
</comment>
<organism evidence="9 10">
    <name type="scientific">Streptococcus cuniculipharyngis</name>
    <dbReference type="NCBI Taxonomy" id="1562651"/>
    <lineage>
        <taxon>Bacteria</taxon>
        <taxon>Bacillati</taxon>
        <taxon>Bacillota</taxon>
        <taxon>Bacilli</taxon>
        <taxon>Lactobacillales</taxon>
        <taxon>Streptococcaceae</taxon>
        <taxon>Streptococcus</taxon>
    </lineage>
</organism>
<dbReference type="GO" id="GO:0045936">
    <property type="term" value="P:negative regulation of phosphate metabolic process"/>
    <property type="evidence" value="ECO:0007669"/>
    <property type="project" value="InterPro"/>
</dbReference>
<sequence>MLRTQFEEELEKLHNQFYSMGTEVLAQINKTVRAFVSHDVDLAQEVIDEDDVVNEYEVKLEKKSLEIIALQQPIAQDLRNVITVLKASSDVERMGDHAVSIAKATLRMQEESQYLVGIEAEIKKMGRAVKAMVEEALDAYVTSDADKARDVAKIDADIDNYFRTIQSQAIEEIRQNPDAIFAGKEYFQVLLYLERIGDYAKNLCEWVVYLKTGKIIEL</sequence>
<evidence type="ECO:0000259" key="8">
    <source>
        <dbReference type="Pfam" id="PF01895"/>
    </source>
</evidence>
<evidence type="ECO:0000313" key="9">
    <source>
        <dbReference type="EMBL" id="TWS98988.1"/>
    </source>
</evidence>
<evidence type="ECO:0000256" key="1">
    <source>
        <dbReference type="ARBA" id="ARBA00004496"/>
    </source>
</evidence>
<reference evidence="9 10" key="1">
    <citation type="submission" date="2019-08" db="EMBL/GenBank/DDBJ databases">
        <authorList>
            <person name="Lei W."/>
        </authorList>
    </citation>
    <scope>NUCLEOTIDE SEQUENCE [LARGE SCALE GENOMIC DNA]</scope>
    <source>
        <strain evidence="9 10">CCUG 66496</strain>
    </source>
</reference>
<evidence type="ECO:0000256" key="4">
    <source>
        <dbReference type="ARBA" id="ARBA00022448"/>
    </source>
</evidence>
<evidence type="ECO:0000256" key="3">
    <source>
        <dbReference type="ARBA" id="ARBA00011738"/>
    </source>
</evidence>
<dbReference type="Proteomes" id="UP000317430">
    <property type="component" value="Unassembled WGS sequence"/>
</dbReference>
<comment type="function">
    <text evidence="7">Plays a role in the regulation of phosphate uptake.</text>
</comment>
<evidence type="ECO:0000313" key="10">
    <source>
        <dbReference type="Proteomes" id="UP000317430"/>
    </source>
</evidence>
<dbReference type="InterPro" id="IPR028366">
    <property type="entry name" value="PhoU"/>
</dbReference>
<comment type="caution">
    <text evidence="9">The sequence shown here is derived from an EMBL/GenBank/DDBJ whole genome shotgun (WGS) entry which is preliminary data.</text>
</comment>
<keyword evidence="5 7" id="KW-0963">Cytoplasm</keyword>
<dbReference type="InterPro" id="IPR026022">
    <property type="entry name" value="PhoU_dom"/>
</dbReference>